<comment type="caution">
    <text evidence="1">The sequence shown here is derived from an EMBL/GenBank/DDBJ whole genome shotgun (WGS) entry which is preliminary data.</text>
</comment>
<dbReference type="Proteomes" id="UP001597541">
    <property type="component" value="Unassembled WGS sequence"/>
</dbReference>
<name>A0ABW5PKH6_9BACL</name>
<evidence type="ECO:0000313" key="2">
    <source>
        <dbReference type="Proteomes" id="UP001597541"/>
    </source>
</evidence>
<evidence type="ECO:0000313" key="1">
    <source>
        <dbReference type="EMBL" id="MFD2615325.1"/>
    </source>
</evidence>
<gene>
    <name evidence="1" type="ORF">ACFSUF_23260</name>
</gene>
<dbReference type="SUPFAM" id="SSF56059">
    <property type="entry name" value="Glutathione synthetase ATP-binding domain-like"/>
    <property type="match status" value="1"/>
</dbReference>
<dbReference type="Pfam" id="PF14398">
    <property type="entry name" value="ATPgrasp_YheCD"/>
    <property type="match status" value="1"/>
</dbReference>
<reference evidence="2" key="1">
    <citation type="journal article" date="2019" name="Int. J. Syst. Evol. Microbiol.">
        <title>The Global Catalogue of Microorganisms (GCM) 10K type strain sequencing project: providing services to taxonomists for standard genome sequencing and annotation.</title>
        <authorList>
            <consortium name="The Broad Institute Genomics Platform"/>
            <consortium name="The Broad Institute Genome Sequencing Center for Infectious Disease"/>
            <person name="Wu L."/>
            <person name="Ma J."/>
        </authorList>
    </citation>
    <scope>NUCLEOTIDE SEQUENCE [LARGE SCALE GENOMIC DNA]</scope>
    <source>
        <strain evidence="2">KCTC 3950</strain>
    </source>
</reference>
<dbReference type="InterPro" id="IPR026838">
    <property type="entry name" value="YheC/D"/>
</dbReference>
<dbReference type="RefSeq" id="WP_377607109.1">
    <property type="nucleotide sequence ID" value="NZ_JBHUME010000019.1"/>
</dbReference>
<dbReference type="EMBL" id="JBHUME010000019">
    <property type="protein sequence ID" value="MFD2615325.1"/>
    <property type="molecule type" value="Genomic_DNA"/>
</dbReference>
<organism evidence="1 2">
    <name type="scientific">Paenibacillus gansuensis</name>
    <dbReference type="NCBI Taxonomy" id="306542"/>
    <lineage>
        <taxon>Bacteria</taxon>
        <taxon>Bacillati</taxon>
        <taxon>Bacillota</taxon>
        <taxon>Bacilli</taxon>
        <taxon>Bacillales</taxon>
        <taxon>Paenibacillaceae</taxon>
        <taxon>Paenibacillus</taxon>
    </lineage>
</organism>
<keyword evidence="2" id="KW-1185">Reference proteome</keyword>
<sequence>MNTGRNAVSSKMEKTRILLRDPELARHVPETYPLTSVRLKQMLDRTGMVYVKPDTGSLGIGVMKVEKQGSLYRYQRGLVTRSFRTFEGMNRSIQRYTSLRPYLVQRGIHVLTRKGRPFDFRVMIQKNPSGKWEATGIAGRVAHPGKAVTNGSQGGTIYGLEELIKTKPGAERAKRSMEKLAWLTAVQFGRAYPAMKELGLDVAVDRNGIPWILEVNTRPDPCPFTKLADQSSIRKIVSFGKAYGRQYCLKCTKAKKPPAKGRDAPAKGR</sequence>
<protein>
    <submittedName>
        <fullName evidence="1">YheC/YheD family protein</fullName>
    </submittedName>
</protein>
<proteinExistence type="predicted"/>
<dbReference type="Gene3D" id="3.30.470.20">
    <property type="entry name" value="ATP-grasp fold, B domain"/>
    <property type="match status" value="1"/>
</dbReference>
<accession>A0ABW5PKH6</accession>